<dbReference type="NCBIfam" id="TIGR02532">
    <property type="entry name" value="IV_pilin_GFxxxE"/>
    <property type="match status" value="1"/>
</dbReference>
<gene>
    <name evidence="1" type="ORF">MRX98_15200</name>
</gene>
<protein>
    <submittedName>
        <fullName evidence="1">Prepilin-type N-terminal cleavage/methylation domain-containing protein</fullName>
    </submittedName>
</protein>
<proteinExistence type="predicted"/>
<reference evidence="1" key="1">
    <citation type="submission" date="2022-04" db="EMBL/GenBank/DDBJ databases">
        <title>Desulfatitalea alkaliphila sp. nov., a novel anaerobic sulfate-reducing bacterium isolated from terrestrial mud volcano, Taman Peninsula, Russia.</title>
        <authorList>
            <person name="Khomyakova M.A."/>
            <person name="Merkel A.Y."/>
            <person name="Slobodkin A.I."/>
        </authorList>
    </citation>
    <scope>NUCLEOTIDE SEQUENCE</scope>
    <source>
        <strain evidence="1">M08but</strain>
    </source>
</reference>
<accession>A0AA41UJH2</accession>
<comment type="caution">
    <text evidence="1">The sequence shown here is derived from an EMBL/GenBank/DDBJ whole genome shotgun (WGS) entry which is preliminary data.</text>
</comment>
<dbReference type="RefSeq" id="WP_246911406.1">
    <property type="nucleotide sequence ID" value="NZ_JALJRB010000019.1"/>
</dbReference>
<keyword evidence="2" id="KW-1185">Reference proteome</keyword>
<dbReference type="PROSITE" id="PS00409">
    <property type="entry name" value="PROKAR_NTER_METHYL"/>
    <property type="match status" value="1"/>
</dbReference>
<name>A0AA41UJH2_9BACT</name>
<organism evidence="1 2">
    <name type="scientific">Desulfatitalea alkaliphila</name>
    <dbReference type="NCBI Taxonomy" id="2929485"/>
    <lineage>
        <taxon>Bacteria</taxon>
        <taxon>Pseudomonadati</taxon>
        <taxon>Thermodesulfobacteriota</taxon>
        <taxon>Desulfobacteria</taxon>
        <taxon>Desulfobacterales</taxon>
        <taxon>Desulfosarcinaceae</taxon>
        <taxon>Desulfatitalea</taxon>
    </lineage>
</organism>
<dbReference type="InterPro" id="IPR012902">
    <property type="entry name" value="N_methyl_site"/>
</dbReference>
<dbReference type="Proteomes" id="UP001165427">
    <property type="component" value="Unassembled WGS sequence"/>
</dbReference>
<dbReference type="AlphaFoldDB" id="A0AA41UJH2"/>
<evidence type="ECO:0000313" key="2">
    <source>
        <dbReference type="Proteomes" id="UP001165427"/>
    </source>
</evidence>
<dbReference type="EMBL" id="JALJRB010000019">
    <property type="protein sequence ID" value="MCJ8501930.1"/>
    <property type="molecule type" value="Genomic_DNA"/>
</dbReference>
<evidence type="ECO:0000313" key="1">
    <source>
        <dbReference type="EMBL" id="MCJ8501930.1"/>
    </source>
</evidence>
<dbReference type="Pfam" id="PF07963">
    <property type="entry name" value="N_methyl"/>
    <property type="match status" value="1"/>
</dbReference>
<sequence length="135" mass="14483">MMMDIRGVTLIEIMIALFVFTVGVLAVASMQGVGMAGIAKARLGHAYSLAAGAHIEKLLSMPFDDPLLVDEDDGFHPETPDHGPFSVADGNGRLAWEIADDEPIPGGKRIRVMVTAQGRGGAPLVFTYDYVKVRE</sequence>